<dbReference type="SMART" id="SM00530">
    <property type="entry name" value="HTH_XRE"/>
    <property type="match status" value="1"/>
</dbReference>
<dbReference type="Proteomes" id="UP000306602">
    <property type="component" value="Unassembled WGS sequence"/>
</dbReference>
<dbReference type="Pfam" id="PF01381">
    <property type="entry name" value="HTH_3"/>
    <property type="match status" value="1"/>
</dbReference>
<evidence type="ECO:0000259" key="1">
    <source>
        <dbReference type="PROSITE" id="PS50943"/>
    </source>
</evidence>
<dbReference type="RefSeq" id="WP_136463302.1">
    <property type="nucleotide sequence ID" value="NZ_SRKY01000003.1"/>
</dbReference>
<organism evidence="2 3">
    <name type="scientific">Aliishimia ponticola</name>
    <dbReference type="NCBI Taxonomy" id="2499833"/>
    <lineage>
        <taxon>Bacteria</taxon>
        <taxon>Pseudomonadati</taxon>
        <taxon>Pseudomonadota</taxon>
        <taxon>Alphaproteobacteria</taxon>
        <taxon>Rhodobacterales</taxon>
        <taxon>Paracoccaceae</taxon>
        <taxon>Aliishimia</taxon>
    </lineage>
</organism>
<evidence type="ECO:0000313" key="3">
    <source>
        <dbReference type="Proteomes" id="UP000306602"/>
    </source>
</evidence>
<dbReference type="GO" id="GO:0003677">
    <property type="term" value="F:DNA binding"/>
    <property type="evidence" value="ECO:0007669"/>
    <property type="project" value="InterPro"/>
</dbReference>
<keyword evidence="3" id="KW-1185">Reference proteome</keyword>
<accession>A0A4S4N9B4</accession>
<dbReference type="CDD" id="cd00093">
    <property type="entry name" value="HTH_XRE"/>
    <property type="match status" value="1"/>
</dbReference>
<feature type="domain" description="HTH cro/C1-type" evidence="1">
    <location>
        <begin position="13"/>
        <end position="67"/>
    </location>
</feature>
<reference evidence="2 3" key="1">
    <citation type="submission" date="2019-04" db="EMBL/GenBank/DDBJ databases">
        <title>Shimia ponticola sp. nov., isolated from seawater.</title>
        <authorList>
            <person name="Kim Y.-O."/>
            <person name="Yoon J.-H."/>
        </authorList>
    </citation>
    <scope>NUCLEOTIDE SEQUENCE [LARGE SCALE GENOMIC DNA]</scope>
    <source>
        <strain evidence="2 3">MYP11</strain>
    </source>
</reference>
<dbReference type="SUPFAM" id="SSF47413">
    <property type="entry name" value="lambda repressor-like DNA-binding domains"/>
    <property type="match status" value="1"/>
</dbReference>
<dbReference type="InterPro" id="IPR001387">
    <property type="entry name" value="Cro/C1-type_HTH"/>
</dbReference>
<sequence length="124" mass="14190">MAHVVDIHVGKRVRQRRWLLGLTQQQLGEAVGIKFQQVQKYETGANRVSASRLWEIAKVLEVPVTFFFEGLDVKKDGRAASSVKVPEDPTQDREAMELMRAYFGIPEPQRKRLFELARVLSDVP</sequence>
<name>A0A4S4N9B4_9RHOB</name>
<dbReference type="Gene3D" id="1.10.260.40">
    <property type="entry name" value="lambda repressor-like DNA-binding domains"/>
    <property type="match status" value="1"/>
</dbReference>
<protein>
    <submittedName>
        <fullName evidence="2">XRE family transcriptional regulator</fullName>
    </submittedName>
</protein>
<proteinExistence type="predicted"/>
<dbReference type="EMBL" id="SRKY01000003">
    <property type="protein sequence ID" value="THH35832.1"/>
    <property type="molecule type" value="Genomic_DNA"/>
</dbReference>
<evidence type="ECO:0000313" key="2">
    <source>
        <dbReference type="EMBL" id="THH35832.1"/>
    </source>
</evidence>
<dbReference type="AlphaFoldDB" id="A0A4S4N9B4"/>
<dbReference type="OrthoDB" id="9797172at2"/>
<gene>
    <name evidence="2" type="ORF">E4Z66_12175</name>
</gene>
<comment type="caution">
    <text evidence="2">The sequence shown here is derived from an EMBL/GenBank/DDBJ whole genome shotgun (WGS) entry which is preliminary data.</text>
</comment>
<dbReference type="PROSITE" id="PS50943">
    <property type="entry name" value="HTH_CROC1"/>
    <property type="match status" value="1"/>
</dbReference>
<dbReference type="InterPro" id="IPR010982">
    <property type="entry name" value="Lambda_DNA-bd_dom_sf"/>
</dbReference>